<name>A0A510DXT9_9CREN</name>
<dbReference type="KEGG" id="step:IC006_2381"/>
<evidence type="ECO:0000313" key="1">
    <source>
        <dbReference type="EMBL" id="BBG25046.1"/>
    </source>
</evidence>
<keyword evidence="2" id="KW-1185">Reference proteome</keyword>
<proteinExistence type="predicted"/>
<dbReference type="OrthoDB" id="39029at2157"/>
<dbReference type="EMBL" id="AP018929">
    <property type="protein sequence ID" value="BBG25046.1"/>
    <property type="molecule type" value="Genomic_DNA"/>
</dbReference>
<organism evidence="1 2">
    <name type="scientific">Sulfuracidifex tepidarius</name>
    <dbReference type="NCBI Taxonomy" id="1294262"/>
    <lineage>
        <taxon>Archaea</taxon>
        <taxon>Thermoproteota</taxon>
        <taxon>Thermoprotei</taxon>
        <taxon>Sulfolobales</taxon>
        <taxon>Sulfolobaceae</taxon>
        <taxon>Sulfuracidifex</taxon>
    </lineage>
</organism>
<reference evidence="1 2" key="1">
    <citation type="journal article" date="2020" name="Int. J. Syst. Evol. Microbiol.">
        <title>Sulfuracidifex tepidarius gen. nov., sp. nov. and transfer of Sulfolobus metallicus Huber and Stetter 1992 to the genus Sulfuracidifex as Sulfuracidifex metallicus comb. nov.</title>
        <authorList>
            <person name="Itoh T."/>
            <person name="Miura T."/>
            <person name="Sakai H.D."/>
            <person name="Kato S."/>
            <person name="Ohkuma M."/>
            <person name="Takashina T."/>
        </authorList>
    </citation>
    <scope>NUCLEOTIDE SEQUENCE [LARGE SCALE GENOMIC DNA]</scope>
    <source>
        <strain evidence="1 2">IC-006</strain>
    </source>
</reference>
<dbReference type="RefSeq" id="WP_149528763.1">
    <property type="nucleotide sequence ID" value="NZ_AP018929.1"/>
</dbReference>
<dbReference type="Proteomes" id="UP000322983">
    <property type="component" value="Chromosome"/>
</dbReference>
<protein>
    <submittedName>
        <fullName evidence="1">Uncharacterized protein</fullName>
    </submittedName>
</protein>
<gene>
    <name evidence="1" type="ORF">IC006_2381</name>
</gene>
<dbReference type="GeneID" id="41716102"/>
<evidence type="ECO:0000313" key="2">
    <source>
        <dbReference type="Proteomes" id="UP000322983"/>
    </source>
</evidence>
<dbReference type="AlphaFoldDB" id="A0A510DXT9"/>
<accession>A0A510DXT9</accession>
<sequence length="112" mass="12816">MIALGRWRASSYINCLKDHFADQKAVSSMAFLIASSKNDEIDVFALDTDSVIYVDRLEDVKGECISYVSLFSSYDINLIKKTSVKLWNYYGNKEISFDEKEKRLLSDLGIKI</sequence>